<proteinExistence type="predicted"/>
<feature type="non-terminal residue" evidence="1">
    <location>
        <position position="1"/>
    </location>
</feature>
<gene>
    <name evidence="1" type="ORF">S12H4_45549</name>
</gene>
<comment type="caution">
    <text evidence="1">The sequence shown here is derived from an EMBL/GenBank/DDBJ whole genome shotgun (WGS) entry which is preliminary data.</text>
</comment>
<name>X1TXT1_9ZZZZ</name>
<reference evidence="1" key="1">
    <citation type="journal article" date="2014" name="Front. Microbiol.">
        <title>High frequency of phylogenetically diverse reductive dehalogenase-homologous genes in deep subseafloor sedimentary metagenomes.</title>
        <authorList>
            <person name="Kawai M."/>
            <person name="Futagami T."/>
            <person name="Toyoda A."/>
            <person name="Takaki Y."/>
            <person name="Nishi S."/>
            <person name="Hori S."/>
            <person name="Arai W."/>
            <person name="Tsubouchi T."/>
            <person name="Morono Y."/>
            <person name="Uchiyama I."/>
            <person name="Ito T."/>
            <person name="Fujiyama A."/>
            <person name="Inagaki F."/>
            <person name="Takami H."/>
        </authorList>
    </citation>
    <scope>NUCLEOTIDE SEQUENCE</scope>
    <source>
        <strain evidence="1">Expedition CK06-06</strain>
    </source>
</reference>
<organism evidence="1">
    <name type="scientific">marine sediment metagenome</name>
    <dbReference type="NCBI Taxonomy" id="412755"/>
    <lineage>
        <taxon>unclassified sequences</taxon>
        <taxon>metagenomes</taxon>
        <taxon>ecological metagenomes</taxon>
    </lineage>
</organism>
<dbReference type="EMBL" id="BARW01028173">
    <property type="protein sequence ID" value="GAJ10044.1"/>
    <property type="molecule type" value="Genomic_DNA"/>
</dbReference>
<sequence>TYSDILVTITDVCGLSVSDTFDLIVVECCESADLSSFSLEIKEKSSWNEYLGDIYPFESGQKEYSVMTAENASLFRFTVTAECESNSTLEYNWYHGLQCGDSWLTGESGYSDPPLTWIPITSGGTYPTDTKDRPVCHKGGNVLFIKVTNAGNTEIYKVYVE</sequence>
<evidence type="ECO:0000313" key="1">
    <source>
        <dbReference type="EMBL" id="GAJ10044.1"/>
    </source>
</evidence>
<protein>
    <submittedName>
        <fullName evidence="1">Uncharacterized protein</fullName>
    </submittedName>
</protein>
<accession>X1TXT1</accession>
<dbReference type="AlphaFoldDB" id="X1TXT1"/>